<dbReference type="PRINTS" id="PR00368">
    <property type="entry name" value="FADPNR"/>
</dbReference>
<dbReference type="InterPro" id="IPR036188">
    <property type="entry name" value="FAD/NAD-bd_sf"/>
</dbReference>
<evidence type="ECO:0000256" key="5">
    <source>
        <dbReference type="ARBA" id="ARBA00047707"/>
    </source>
</evidence>
<evidence type="ECO:0000256" key="1">
    <source>
        <dbReference type="ARBA" id="ARBA00009183"/>
    </source>
</evidence>
<dbReference type="Proteomes" id="UP000886520">
    <property type="component" value="Chromosome 13"/>
</dbReference>
<accession>A0A9D4ZFH2</accession>
<evidence type="ECO:0000313" key="8">
    <source>
        <dbReference type="Proteomes" id="UP000886520"/>
    </source>
</evidence>
<dbReference type="InterPro" id="IPR020946">
    <property type="entry name" value="Flavin_mOase-like"/>
</dbReference>
<dbReference type="GO" id="GO:0103075">
    <property type="term" value="F:indole-3-pyruvate monooxygenase activity"/>
    <property type="evidence" value="ECO:0007669"/>
    <property type="project" value="UniProtKB-EC"/>
</dbReference>
<comment type="cofactor">
    <cofactor evidence="6">
        <name>FAD</name>
        <dbReference type="ChEBI" id="CHEBI:57692"/>
    </cofactor>
</comment>
<comment type="caution">
    <text evidence="7">The sequence shown here is derived from an EMBL/GenBank/DDBJ whole genome shotgun (WGS) entry which is preliminary data.</text>
</comment>
<evidence type="ECO:0000256" key="4">
    <source>
        <dbReference type="ARBA" id="ARBA00023002"/>
    </source>
</evidence>
<dbReference type="Gene3D" id="3.50.50.60">
    <property type="entry name" value="FAD/NAD(P)-binding domain"/>
    <property type="match status" value="1"/>
</dbReference>
<evidence type="ECO:0000256" key="6">
    <source>
        <dbReference type="RuleBase" id="RU361177"/>
    </source>
</evidence>
<comment type="catalytic activity">
    <reaction evidence="5">
        <text>indole-3-pyruvate + NADPH + O2 + H(+) = (indol-3-yl)acetate + CO2 + NADP(+) + H2O</text>
        <dbReference type="Rhea" id="RHEA:34331"/>
        <dbReference type="ChEBI" id="CHEBI:15377"/>
        <dbReference type="ChEBI" id="CHEBI:15378"/>
        <dbReference type="ChEBI" id="CHEBI:15379"/>
        <dbReference type="ChEBI" id="CHEBI:16526"/>
        <dbReference type="ChEBI" id="CHEBI:17640"/>
        <dbReference type="ChEBI" id="CHEBI:30854"/>
        <dbReference type="ChEBI" id="CHEBI:57783"/>
        <dbReference type="ChEBI" id="CHEBI:58349"/>
        <dbReference type="EC" id="1.14.13.168"/>
    </reaction>
</comment>
<dbReference type="EMBL" id="JABFUD020000013">
    <property type="protein sequence ID" value="KAI5071350.1"/>
    <property type="molecule type" value="Genomic_DNA"/>
</dbReference>
<sequence>MCRMREPRVSPHSCHPFVDATLRLHPQEGAEQAVPSHFGEMFGKASNDPQLNCSYTPACEPLSMHWVEGAIIIGAGPAGLATAACLRKLGVPSLVLERENCIGSLWRYRTYDRLRLHIAKQFCELPYMPFPLSFPTFPTRAQFLEYLDDYARAFDIQPQFNESVQEATYCAGAGLWKVESKGPQGERTFLARWLVAATGENAQPVWPDVQGLSSFNGKLCHSSDYKSGEEFSGKRVLVVGGGNSGLELALDLANHEADVYMSVRSQVHILPREIFGFSTFAVAMTLLKFFSLQWTDRLLLLMSRMILGETSELGFPRPKVGPMEMKCKTGKTPSLDAGTLSKIREGCIEVLPEVLNFDANGCSFMESLSHMDFDAIILATGFKSNVPSWLKENELFSSEGFPKAGSPRGKNGLYSAGFARKGLLGVSMDAQSVAEDISKLYYRAARML</sequence>
<evidence type="ECO:0000313" key="7">
    <source>
        <dbReference type="EMBL" id="KAI5071350.1"/>
    </source>
</evidence>
<comment type="similarity">
    <text evidence="1 6">Belongs to the FMO family.</text>
</comment>
<organism evidence="7 8">
    <name type="scientific">Adiantum capillus-veneris</name>
    <name type="common">Maidenhair fern</name>
    <dbReference type="NCBI Taxonomy" id="13818"/>
    <lineage>
        <taxon>Eukaryota</taxon>
        <taxon>Viridiplantae</taxon>
        <taxon>Streptophyta</taxon>
        <taxon>Embryophyta</taxon>
        <taxon>Tracheophyta</taxon>
        <taxon>Polypodiopsida</taxon>
        <taxon>Polypodiidae</taxon>
        <taxon>Polypodiales</taxon>
        <taxon>Pteridineae</taxon>
        <taxon>Pteridaceae</taxon>
        <taxon>Vittarioideae</taxon>
        <taxon>Adiantum</taxon>
    </lineage>
</organism>
<protein>
    <recommendedName>
        <fullName evidence="6">Flavin-containing monooxygenase</fullName>
        <ecNumber evidence="6">1.-.-.-</ecNumber>
    </recommendedName>
</protein>
<dbReference type="GO" id="GO:0004499">
    <property type="term" value="F:N,N-dimethylaniline monooxygenase activity"/>
    <property type="evidence" value="ECO:0007669"/>
    <property type="project" value="InterPro"/>
</dbReference>
<proteinExistence type="inferred from homology"/>
<reference evidence="7" key="1">
    <citation type="submission" date="2021-01" db="EMBL/GenBank/DDBJ databases">
        <title>Adiantum capillus-veneris genome.</title>
        <authorList>
            <person name="Fang Y."/>
            <person name="Liao Q."/>
        </authorList>
    </citation>
    <scope>NUCLEOTIDE SEQUENCE</scope>
    <source>
        <strain evidence="7">H3</strain>
        <tissue evidence="7">Leaf</tissue>
    </source>
</reference>
<dbReference type="InterPro" id="IPR050982">
    <property type="entry name" value="Auxin_biosynth/cation_transpt"/>
</dbReference>
<gene>
    <name evidence="7" type="ORF">GOP47_0013601</name>
</gene>
<dbReference type="PANTHER" id="PTHR43539">
    <property type="entry name" value="FLAVIN-BINDING MONOOXYGENASE-LIKE PROTEIN (AFU_ORTHOLOGUE AFUA_4G09220)"/>
    <property type="match status" value="1"/>
</dbReference>
<dbReference type="EC" id="1.-.-.-" evidence="6"/>
<keyword evidence="3 6" id="KW-0274">FAD</keyword>
<keyword evidence="2 6" id="KW-0285">Flavoprotein</keyword>
<name>A0A9D4ZFH2_ADICA</name>
<keyword evidence="4 6" id="KW-0560">Oxidoreductase</keyword>
<evidence type="ECO:0000256" key="3">
    <source>
        <dbReference type="ARBA" id="ARBA00022827"/>
    </source>
</evidence>
<keyword evidence="8" id="KW-1185">Reference proteome</keyword>
<evidence type="ECO:0000256" key="2">
    <source>
        <dbReference type="ARBA" id="ARBA00022630"/>
    </source>
</evidence>
<dbReference type="AlphaFoldDB" id="A0A9D4ZFH2"/>
<dbReference type="OrthoDB" id="66881at2759"/>
<dbReference type="PRINTS" id="PR00469">
    <property type="entry name" value="PNDRDTASEII"/>
</dbReference>
<keyword evidence="6" id="KW-0503">Monooxygenase</keyword>
<dbReference type="SUPFAM" id="SSF51905">
    <property type="entry name" value="FAD/NAD(P)-binding domain"/>
    <property type="match status" value="2"/>
</dbReference>
<dbReference type="PANTHER" id="PTHR43539:SF78">
    <property type="entry name" value="FLAVIN-CONTAINING MONOOXYGENASE"/>
    <property type="match status" value="1"/>
</dbReference>
<dbReference type="Pfam" id="PF00743">
    <property type="entry name" value="FMO-like"/>
    <property type="match status" value="1"/>
</dbReference>
<dbReference type="GO" id="GO:0050661">
    <property type="term" value="F:NADP binding"/>
    <property type="evidence" value="ECO:0007669"/>
    <property type="project" value="InterPro"/>
</dbReference>
<dbReference type="GO" id="GO:0050660">
    <property type="term" value="F:flavin adenine dinucleotide binding"/>
    <property type="evidence" value="ECO:0007669"/>
    <property type="project" value="InterPro"/>
</dbReference>